<dbReference type="PROSITE" id="PS51918">
    <property type="entry name" value="RADICAL_SAM"/>
    <property type="match status" value="1"/>
</dbReference>
<evidence type="ECO:0000256" key="5">
    <source>
        <dbReference type="ARBA" id="ARBA00023014"/>
    </source>
</evidence>
<dbReference type="PANTHER" id="PTHR11228:SF27">
    <property type="entry name" value="GLYCYL-RADICAL ENZYME ACTIVATING ENZYME MJ1227-RELATED"/>
    <property type="match status" value="1"/>
</dbReference>
<reference evidence="7 8" key="1">
    <citation type="submission" date="2024-09" db="EMBL/GenBank/DDBJ databases">
        <authorList>
            <person name="Sun Q."/>
            <person name="Mori K."/>
        </authorList>
    </citation>
    <scope>NUCLEOTIDE SEQUENCE [LARGE SCALE GENOMIC DNA]</scope>
    <source>
        <strain evidence="7 8">ATCC 51285</strain>
    </source>
</reference>
<dbReference type="EMBL" id="JBHLZN010000004">
    <property type="protein sequence ID" value="MFB9887356.1"/>
    <property type="molecule type" value="Genomic_DNA"/>
</dbReference>
<proteinExistence type="predicted"/>
<feature type="domain" description="Radical SAM core" evidence="6">
    <location>
        <begin position="23"/>
        <end position="238"/>
    </location>
</feature>
<evidence type="ECO:0000313" key="8">
    <source>
        <dbReference type="Proteomes" id="UP001589628"/>
    </source>
</evidence>
<keyword evidence="5" id="KW-0411">Iron-sulfur</keyword>
<dbReference type="NCBIfam" id="TIGR02495">
    <property type="entry name" value="NrdG2"/>
    <property type="match status" value="1"/>
</dbReference>
<dbReference type="RefSeq" id="WP_035461851.1">
    <property type="nucleotide sequence ID" value="NZ_JBHLZN010000004.1"/>
</dbReference>
<evidence type="ECO:0000256" key="4">
    <source>
        <dbReference type="ARBA" id="ARBA00023004"/>
    </source>
</evidence>
<sequence length="238" mass="26580">MQQTNQSWPLLAVSGITPLTTLDFPEHLAAVLYTQGCPLRCVYCHNPHLLESGPGQLDWAELWQFLRQRQDLLEAVVISGGEPLQQPGLADALATIKSLGYKLGLHTAGTHPKRLQQVLPLLDWIGLDVKAPAEYYQLISGRPRMYLANQHALQQVLEAADQGLAYEVRTSVAWGRLPLARWLALAEQLSQAGVANYVWQDVRSTSGYQALPGPTPQQRVELMAYLRTLFTQFSWRNG</sequence>
<name>A0ABV5ZGR3_9GAMM</name>
<dbReference type="InterPro" id="IPR050377">
    <property type="entry name" value="Radical_SAM_PqqE_MftC-like"/>
</dbReference>
<evidence type="ECO:0000256" key="1">
    <source>
        <dbReference type="ARBA" id="ARBA00001966"/>
    </source>
</evidence>
<keyword evidence="8" id="KW-1185">Reference proteome</keyword>
<keyword evidence="4" id="KW-0408">Iron</keyword>
<dbReference type="InterPro" id="IPR058240">
    <property type="entry name" value="rSAM_sf"/>
</dbReference>
<dbReference type="Proteomes" id="UP001589628">
    <property type="component" value="Unassembled WGS sequence"/>
</dbReference>
<keyword evidence="2" id="KW-0949">S-adenosyl-L-methionine</keyword>
<comment type="cofactor">
    <cofactor evidence="1">
        <name>[4Fe-4S] cluster</name>
        <dbReference type="ChEBI" id="CHEBI:49883"/>
    </cofactor>
</comment>
<dbReference type="InterPro" id="IPR013785">
    <property type="entry name" value="Aldolase_TIM"/>
</dbReference>
<evidence type="ECO:0000313" key="7">
    <source>
        <dbReference type="EMBL" id="MFB9887356.1"/>
    </source>
</evidence>
<evidence type="ECO:0000256" key="3">
    <source>
        <dbReference type="ARBA" id="ARBA00022723"/>
    </source>
</evidence>
<protein>
    <submittedName>
        <fullName evidence="7">Anaerobic ribonucleoside-triphosphate reductase activating protein</fullName>
    </submittedName>
</protein>
<dbReference type="InterPro" id="IPR007197">
    <property type="entry name" value="rSAM"/>
</dbReference>
<accession>A0ABV5ZGR3</accession>
<dbReference type="Gene3D" id="3.20.20.70">
    <property type="entry name" value="Aldolase class I"/>
    <property type="match status" value="1"/>
</dbReference>
<dbReference type="SFLD" id="SFLDG01094">
    <property type="entry name" value="Uncharacterised_Radical_SAM_Su"/>
    <property type="match status" value="1"/>
</dbReference>
<dbReference type="PANTHER" id="PTHR11228">
    <property type="entry name" value="RADICAL SAM DOMAIN PROTEIN"/>
    <property type="match status" value="1"/>
</dbReference>
<dbReference type="CDD" id="cd01335">
    <property type="entry name" value="Radical_SAM"/>
    <property type="match status" value="1"/>
</dbReference>
<dbReference type="Pfam" id="PF04055">
    <property type="entry name" value="Radical_SAM"/>
    <property type="match status" value="1"/>
</dbReference>
<organism evidence="7 8">
    <name type="scientific">Balneatrix alpica</name>
    <dbReference type="NCBI Taxonomy" id="75684"/>
    <lineage>
        <taxon>Bacteria</taxon>
        <taxon>Pseudomonadati</taxon>
        <taxon>Pseudomonadota</taxon>
        <taxon>Gammaproteobacteria</taxon>
        <taxon>Oceanospirillales</taxon>
        <taxon>Balneatrichaceae</taxon>
        <taxon>Balneatrix</taxon>
    </lineage>
</organism>
<gene>
    <name evidence="7" type="ORF">ACFFLH_13125</name>
</gene>
<evidence type="ECO:0000256" key="2">
    <source>
        <dbReference type="ARBA" id="ARBA00022691"/>
    </source>
</evidence>
<keyword evidence="3" id="KW-0479">Metal-binding</keyword>
<dbReference type="SFLD" id="SFLDS00029">
    <property type="entry name" value="Radical_SAM"/>
    <property type="match status" value="1"/>
</dbReference>
<comment type="caution">
    <text evidence="7">The sequence shown here is derived from an EMBL/GenBank/DDBJ whole genome shotgun (WGS) entry which is preliminary data.</text>
</comment>
<dbReference type="SUPFAM" id="SSF102114">
    <property type="entry name" value="Radical SAM enzymes"/>
    <property type="match status" value="1"/>
</dbReference>
<evidence type="ECO:0000259" key="6">
    <source>
        <dbReference type="PROSITE" id="PS51918"/>
    </source>
</evidence>
<dbReference type="InterPro" id="IPR012840">
    <property type="entry name" value="NrdG2"/>
</dbReference>